<name>A0ABQ2RSM2_9DEIO</name>
<keyword evidence="1" id="KW-0119">Carbohydrate metabolism</keyword>
<proteinExistence type="inferred from homology"/>
<keyword evidence="1" id="KW-0418">Kinase</keyword>
<comment type="pathway">
    <text evidence="1">Cell wall biogenesis; peptidoglycan recycling.</text>
</comment>
<keyword evidence="4" id="KW-1185">Reference proteome</keyword>
<dbReference type="InterPro" id="IPR005338">
    <property type="entry name" value="Anhydro_N_Ac-Mur_kinase"/>
</dbReference>
<dbReference type="Gene3D" id="3.30.420.40">
    <property type="match status" value="2"/>
</dbReference>
<comment type="function">
    <text evidence="1">Catalyzes the specific phosphorylation of 1,6-anhydro-N-acetylmuramic acid (anhMurNAc) with the simultaneous cleavage of the 1,6-anhydro ring, generating MurNAc-6-P. Is required for the utilization of anhMurNAc either imported from the medium or derived from its own cell wall murein, and thus plays a role in cell wall recycling.</text>
</comment>
<sequence length="416" mass="42659">MTRPPRVLGLMSGTSADGIDAALLELPGWPELRGTHTPPDSTTLGAISGQIGVPGAPRGRVVAHTFTPYPPDLRGAVLAAMRGEVGAAGLTQLHWALGEALAQAAAPHAAHADLIASHGQTVQHHPTPDPARGWKRPATLQLGEAAVIAARTGRPVVADFRPADMAAGGVGAPLVPFADWALLAQPGVNRTLLNLGGIANVTALNGLNPQGVQAFDTGPANCLLDEIAAMTGQTHDAGGALAAAGQVHEPTLNRWLSHPELAQRPPKATGREVWTLARLDAPAHLNPADLAATATALSARSVAQALRFLNSPPHEVVVAGGGARNPALMRALAAALAALPTPAPLRTFADLGWTDAGFTDATREAAAFAFLGYAHAQGWPNTLPHTTGARHAVTAGRWTPAPPSPTDPAPRTGDRP</sequence>
<organism evidence="3 4">
    <name type="scientific">Deinococcus seoulensis</name>
    <dbReference type="NCBI Taxonomy" id="1837379"/>
    <lineage>
        <taxon>Bacteria</taxon>
        <taxon>Thermotogati</taxon>
        <taxon>Deinococcota</taxon>
        <taxon>Deinococci</taxon>
        <taxon>Deinococcales</taxon>
        <taxon>Deinococcaceae</taxon>
        <taxon>Deinococcus</taxon>
    </lineage>
</organism>
<dbReference type="HAMAP" id="MF_01270">
    <property type="entry name" value="AnhMurNAc_kinase"/>
    <property type="match status" value="1"/>
</dbReference>
<dbReference type="EC" id="2.7.1.170" evidence="1"/>
<dbReference type="InterPro" id="IPR043129">
    <property type="entry name" value="ATPase_NBD"/>
</dbReference>
<evidence type="ECO:0000256" key="1">
    <source>
        <dbReference type="HAMAP-Rule" id="MF_01270"/>
    </source>
</evidence>
<protein>
    <recommendedName>
        <fullName evidence="1">Anhydro-N-acetylmuramic acid kinase</fullName>
        <ecNumber evidence="1">2.7.1.170</ecNumber>
    </recommendedName>
    <alternativeName>
        <fullName evidence="1">AnhMurNAc kinase</fullName>
    </alternativeName>
</protein>
<dbReference type="PANTHER" id="PTHR30605">
    <property type="entry name" value="ANHYDRO-N-ACETYLMURAMIC ACID KINASE"/>
    <property type="match status" value="1"/>
</dbReference>
<dbReference type="PANTHER" id="PTHR30605:SF0">
    <property type="entry name" value="ANHYDRO-N-ACETYLMURAMIC ACID KINASE"/>
    <property type="match status" value="1"/>
</dbReference>
<keyword evidence="1" id="KW-0808">Transferase</keyword>
<dbReference type="Pfam" id="PF03702">
    <property type="entry name" value="AnmK"/>
    <property type="match status" value="1"/>
</dbReference>
<accession>A0ABQ2RSM2</accession>
<feature type="binding site" evidence="1">
    <location>
        <begin position="13"/>
        <end position="20"/>
    </location>
    <ligand>
        <name>ATP</name>
        <dbReference type="ChEBI" id="CHEBI:30616"/>
    </ligand>
</feature>
<comment type="catalytic activity">
    <reaction evidence="1">
        <text>1,6-anhydro-N-acetyl-beta-muramate + ATP + H2O = N-acetyl-D-muramate 6-phosphate + ADP + H(+)</text>
        <dbReference type="Rhea" id="RHEA:24952"/>
        <dbReference type="ChEBI" id="CHEBI:15377"/>
        <dbReference type="ChEBI" id="CHEBI:15378"/>
        <dbReference type="ChEBI" id="CHEBI:30616"/>
        <dbReference type="ChEBI" id="CHEBI:58690"/>
        <dbReference type="ChEBI" id="CHEBI:58722"/>
        <dbReference type="ChEBI" id="CHEBI:456216"/>
        <dbReference type="EC" id="2.7.1.170"/>
    </reaction>
</comment>
<dbReference type="Proteomes" id="UP000634308">
    <property type="component" value="Unassembled WGS sequence"/>
</dbReference>
<keyword evidence="1" id="KW-0547">Nucleotide-binding</keyword>
<comment type="pathway">
    <text evidence="1">Amino-sugar metabolism; 1,6-anhydro-N-acetylmuramate degradation.</text>
</comment>
<feature type="region of interest" description="Disordered" evidence="2">
    <location>
        <begin position="394"/>
        <end position="416"/>
    </location>
</feature>
<reference evidence="4" key="1">
    <citation type="journal article" date="2019" name="Int. J. Syst. Evol. Microbiol.">
        <title>The Global Catalogue of Microorganisms (GCM) 10K type strain sequencing project: providing services to taxonomists for standard genome sequencing and annotation.</title>
        <authorList>
            <consortium name="The Broad Institute Genomics Platform"/>
            <consortium name="The Broad Institute Genome Sequencing Center for Infectious Disease"/>
            <person name="Wu L."/>
            <person name="Ma J."/>
        </authorList>
    </citation>
    <scope>NUCLEOTIDE SEQUENCE [LARGE SCALE GENOMIC DNA]</scope>
    <source>
        <strain evidence="4">JCM 31404</strain>
    </source>
</reference>
<gene>
    <name evidence="1" type="primary">anmK</name>
    <name evidence="3" type="ORF">GCM10008959_20050</name>
</gene>
<comment type="similarity">
    <text evidence="1">Belongs to the anhydro-N-acetylmuramic acid kinase family.</text>
</comment>
<dbReference type="EMBL" id="BMQM01000011">
    <property type="protein sequence ID" value="GGR58272.1"/>
    <property type="molecule type" value="Genomic_DNA"/>
</dbReference>
<dbReference type="SUPFAM" id="SSF53067">
    <property type="entry name" value="Actin-like ATPase domain"/>
    <property type="match status" value="1"/>
</dbReference>
<keyword evidence="1" id="KW-0067">ATP-binding</keyword>
<comment type="caution">
    <text evidence="3">The sequence shown here is derived from an EMBL/GenBank/DDBJ whole genome shotgun (WGS) entry which is preliminary data.</text>
</comment>
<evidence type="ECO:0000313" key="4">
    <source>
        <dbReference type="Proteomes" id="UP000634308"/>
    </source>
</evidence>
<evidence type="ECO:0000313" key="3">
    <source>
        <dbReference type="EMBL" id="GGR58272.1"/>
    </source>
</evidence>
<dbReference type="RefSeq" id="WP_229777810.1">
    <property type="nucleotide sequence ID" value="NZ_BMQM01000011.1"/>
</dbReference>
<evidence type="ECO:0000256" key="2">
    <source>
        <dbReference type="SAM" id="MobiDB-lite"/>
    </source>
</evidence>